<feature type="signal peptide" evidence="2">
    <location>
        <begin position="1"/>
        <end position="29"/>
    </location>
</feature>
<accession>A0ABQ8FJJ7</accession>
<keyword evidence="4" id="KW-1185">Reference proteome</keyword>
<evidence type="ECO:0000313" key="3">
    <source>
        <dbReference type="EMBL" id="KAH6599386.1"/>
    </source>
</evidence>
<proteinExistence type="predicted"/>
<evidence type="ECO:0000256" key="1">
    <source>
        <dbReference type="SAM" id="MobiDB-lite"/>
    </source>
</evidence>
<gene>
    <name evidence="3" type="ORF">BASA50_003083</name>
</gene>
<evidence type="ECO:0000313" key="4">
    <source>
        <dbReference type="Proteomes" id="UP001648503"/>
    </source>
</evidence>
<dbReference type="EMBL" id="JAFCIX010000066">
    <property type="protein sequence ID" value="KAH6599386.1"/>
    <property type="molecule type" value="Genomic_DNA"/>
</dbReference>
<keyword evidence="2" id="KW-0732">Signal</keyword>
<dbReference type="Proteomes" id="UP001648503">
    <property type="component" value="Unassembled WGS sequence"/>
</dbReference>
<name>A0ABQ8FJJ7_9FUNG</name>
<feature type="chain" id="PRO_5045989836" evidence="2">
    <location>
        <begin position="30"/>
        <end position="223"/>
    </location>
</feature>
<protein>
    <submittedName>
        <fullName evidence="3">Uncharacterized protein</fullName>
    </submittedName>
</protein>
<comment type="caution">
    <text evidence="3">The sequence shown here is derived from an EMBL/GenBank/DDBJ whole genome shotgun (WGS) entry which is preliminary data.</text>
</comment>
<evidence type="ECO:0000256" key="2">
    <source>
        <dbReference type="SAM" id="SignalP"/>
    </source>
</evidence>
<sequence length="223" mass="23143">MLRTAARRSLQLFLLAAVVAFGLLPTALSQNSSALSTVVLLSCNSPPCPAVVSPNTPINLTVTYIPSQSTNVWLSNVTLTFTNITGIPEFLSVLSFTVPAGSSSMQLPPIMASAVSAEHNNGTFSISTNWILLISLAYSENRVHDGVLVGAGTFDGPSIVVTSSTGTSTGPSTGTSTASARPPGRTLVIGSSSIRNWMSTGSSLYQAIPGVILAMFWLNPILA</sequence>
<organism evidence="3 4">
    <name type="scientific">Batrachochytrium salamandrivorans</name>
    <dbReference type="NCBI Taxonomy" id="1357716"/>
    <lineage>
        <taxon>Eukaryota</taxon>
        <taxon>Fungi</taxon>
        <taxon>Fungi incertae sedis</taxon>
        <taxon>Chytridiomycota</taxon>
        <taxon>Chytridiomycota incertae sedis</taxon>
        <taxon>Chytridiomycetes</taxon>
        <taxon>Rhizophydiales</taxon>
        <taxon>Rhizophydiales incertae sedis</taxon>
        <taxon>Batrachochytrium</taxon>
    </lineage>
</organism>
<reference evidence="3 4" key="1">
    <citation type="submission" date="2021-02" db="EMBL/GenBank/DDBJ databases">
        <title>Variation within the Batrachochytrium salamandrivorans European outbreak.</title>
        <authorList>
            <person name="Kelly M."/>
            <person name="Pasmans F."/>
            <person name="Shea T.P."/>
            <person name="Munoz J.F."/>
            <person name="Carranza S."/>
            <person name="Cuomo C.A."/>
            <person name="Martel A."/>
        </authorList>
    </citation>
    <scope>NUCLEOTIDE SEQUENCE [LARGE SCALE GENOMIC DNA]</scope>
    <source>
        <strain evidence="3 4">AMFP18/2</strain>
    </source>
</reference>
<feature type="region of interest" description="Disordered" evidence="1">
    <location>
        <begin position="163"/>
        <end position="183"/>
    </location>
</feature>
<feature type="compositionally biased region" description="Low complexity" evidence="1">
    <location>
        <begin position="163"/>
        <end position="180"/>
    </location>
</feature>